<evidence type="ECO:0000313" key="3">
    <source>
        <dbReference type="Proteomes" id="UP000078492"/>
    </source>
</evidence>
<reference evidence="2 3" key="1">
    <citation type="submission" date="2015-09" db="EMBL/GenBank/DDBJ databases">
        <title>Trachymyrmex cornetzi WGS genome.</title>
        <authorList>
            <person name="Nygaard S."/>
            <person name="Hu H."/>
            <person name="Boomsma J."/>
            <person name="Zhang G."/>
        </authorList>
    </citation>
    <scope>NUCLEOTIDE SEQUENCE [LARGE SCALE GENOMIC DNA]</scope>
    <source>
        <strain evidence="2">Tcor2-1</strain>
        <tissue evidence="2">Whole body</tissue>
    </source>
</reference>
<sequence>MWQFNRYNRPAGREYNSVTPEVSGRWPSAHVTRASTVARHLRPPPCEGRAVERPPVLKIDPASVLIRPPAKQSISSDKIQTLRAFTQSKLFLGPLHCGASSYTGLRIPSKRARRRAFDHRANPFWASVIAIPGSSHQPPCHGNTDGTAPVLLAHLGNFLRRGLSIRESRSSRGSSCLWSSSGRVSPSGILDDGVIPIDHVSIGHHQSQRPVLRSFVVSSAVSGSCPIEPCPTGCHLLTTTIRYRRDTNRFPVASAAVATTAASSSSISPLPPTPAKPRTPGRRKRRRVNSRLSQQLFGTDYDDSEEK</sequence>
<protein>
    <submittedName>
        <fullName evidence="2">Uncharacterized protein</fullName>
    </submittedName>
</protein>
<keyword evidence="3" id="KW-1185">Reference proteome</keyword>
<dbReference type="AlphaFoldDB" id="A0A151JA23"/>
<organism evidence="2 3">
    <name type="scientific">Trachymyrmex cornetzi</name>
    <dbReference type="NCBI Taxonomy" id="471704"/>
    <lineage>
        <taxon>Eukaryota</taxon>
        <taxon>Metazoa</taxon>
        <taxon>Ecdysozoa</taxon>
        <taxon>Arthropoda</taxon>
        <taxon>Hexapoda</taxon>
        <taxon>Insecta</taxon>
        <taxon>Pterygota</taxon>
        <taxon>Neoptera</taxon>
        <taxon>Endopterygota</taxon>
        <taxon>Hymenoptera</taxon>
        <taxon>Apocrita</taxon>
        <taxon>Aculeata</taxon>
        <taxon>Formicoidea</taxon>
        <taxon>Formicidae</taxon>
        <taxon>Myrmicinae</taxon>
        <taxon>Trachymyrmex</taxon>
    </lineage>
</organism>
<gene>
    <name evidence="2" type="ORF">ALC57_05755</name>
</gene>
<name>A0A151JA23_9HYME</name>
<accession>A0A151JA23</accession>
<proteinExistence type="predicted"/>
<feature type="region of interest" description="Disordered" evidence="1">
    <location>
        <begin position="261"/>
        <end position="307"/>
    </location>
</feature>
<evidence type="ECO:0000256" key="1">
    <source>
        <dbReference type="SAM" id="MobiDB-lite"/>
    </source>
</evidence>
<dbReference type="EMBL" id="KQ979348">
    <property type="protein sequence ID" value="KYN21861.1"/>
    <property type="molecule type" value="Genomic_DNA"/>
</dbReference>
<dbReference type="Proteomes" id="UP000078492">
    <property type="component" value="Unassembled WGS sequence"/>
</dbReference>
<feature type="compositionally biased region" description="Basic residues" evidence="1">
    <location>
        <begin position="279"/>
        <end position="289"/>
    </location>
</feature>
<evidence type="ECO:0000313" key="2">
    <source>
        <dbReference type="EMBL" id="KYN21861.1"/>
    </source>
</evidence>